<dbReference type="InterPro" id="IPR007923">
    <property type="entry name" value="Herpes_gL_N"/>
</dbReference>
<feature type="domain" description="Herpesvirus glycoprotein L N-terminal" evidence="2">
    <location>
        <begin position="25"/>
        <end position="111"/>
    </location>
</feature>
<feature type="region of interest" description="Disordered" evidence="1">
    <location>
        <begin position="161"/>
        <end position="192"/>
    </location>
</feature>
<protein>
    <submittedName>
        <fullName evidence="3">Envelope glycoprotein L</fullName>
    </submittedName>
</protein>
<proteinExistence type="predicted"/>
<keyword evidence="3" id="KW-0261">Viral envelope protein</keyword>
<dbReference type="OrthoDB" id="17747at10239"/>
<dbReference type="InterPro" id="IPR038311">
    <property type="entry name" value="Herpes_gL_N_sf"/>
</dbReference>
<keyword evidence="4" id="KW-1185">Reference proteome</keyword>
<dbReference type="KEGG" id="vg:26828063"/>
<evidence type="ECO:0000313" key="4">
    <source>
        <dbReference type="Proteomes" id="UP000169848"/>
    </source>
</evidence>
<organism evidence="3 4">
    <name type="scientific">Macropodid alphaherpesvirus 1</name>
    <dbReference type="NCBI Taxonomy" id="137443"/>
    <lineage>
        <taxon>Viruses</taxon>
        <taxon>Duplodnaviria</taxon>
        <taxon>Heunggongvirae</taxon>
        <taxon>Peploviricota</taxon>
        <taxon>Herviviricetes</taxon>
        <taxon>Herpesvirales</taxon>
        <taxon>Orthoherpesviridae</taxon>
        <taxon>Alphaherpesvirinae</taxon>
        <taxon>Simplexvirus</taxon>
        <taxon>Simplexvirus macropodidalpha1</taxon>
    </lineage>
</organism>
<dbReference type="GO" id="GO:0019031">
    <property type="term" value="C:viral envelope"/>
    <property type="evidence" value="ECO:0007669"/>
    <property type="project" value="UniProtKB-KW"/>
</dbReference>
<dbReference type="Gene3D" id="3.30.390.170">
    <property type="match status" value="1"/>
</dbReference>
<evidence type="ECO:0000256" key="1">
    <source>
        <dbReference type="SAM" id="MobiDB-lite"/>
    </source>
</evidence>
<gene>
    <name evidence="3" type="primary">UL1</name>
</gene>
<dbReference type="RefSeq" id="YP_009227236.1">
    <property type="nucleotide sequence ID" value="NC_029132.1"/>
</dbReference>
<dbReference type="Pfam" id="PF05259">
    <property type="entry name" value="Herpes_UL1"/>
    <property type="match status" value="1"/>
</dbReference>
<reference evidence="3 4" key="1">
    <citation type="journal article" date="2016" name="BMC Genomics">
        <title>The first genome sequence of a metatherian herpesvirus: Macropodid herpesvirus 1.</title>
        <authorList>
            <person name="Vaz P.K."/>
            <person name="Mahony T.J."/>
            <person name="Hartley C.A."/>
            <person name="Fowler E.V."/>
            <person name="Ficorilli N."/>
            <person name="Lee S.W."/>
            <person name="Gilkerson J.R."/>
            <person name="Browning G.F."/>
            <person name="Devlin J.M."/>
        </authorList>
    </citation>
    <scope>NUCLEOTIDE SEQUENCE [LARGE SCALE GENOMIC DNA]</scope>
    <source>
        <strain evidence="3">MaHV1.3076/08</strain>
    </source>
</reference>
<accession>A0A0Y0ABU6</accession>
<evidence type="ECO:0000313" key="3">
    <source>
        <dbReference type="EMBL" id="AMB17055.1"/>
    </source>
</evidence>
<dbReference type="GeneID" id="26828063"/>
<keyword evidence="3" id="KW-0946">Virion</keyword>
<dbReference type="PROSITE" id="PS52024">
    <property type="entry name" value="GL_AHV"/>
    <property type="match status" value="1"/>
</dbReference>
<evidence type="ECO:0000259" key="2">
    <source>
        <dbReference type="Pfam" id="PF05259"/>
    </source>
</evidence>
<name>A0A0Y0ABU6_9ALPH</name>
<dbReference type="Proteomes" id="UP000169848">
    <property type="component" value="Segment"/>
</dbReference>
<sequence>MGRIYGPYLWVVFVGVVWINVQATEYIVPSIHASAVGDILASPCLHHPPFGVVWRFEVPPIVDYTKIDGVFIRYHCPLFDTIIWDKTAQRAYWVNPAVFVDGFLRDLRHNNEFRWHTFTTPAYHLYRMIKERNDLRRTYFTERASRFGCVPYDFSRTRDCTYPPRNPVPKRSSPKSNLEAPVAPAPNSTSSP</sequence>
<dbReference type="EMBL" id="KT594769">
    <property type="protein sequence ID" value="AMB17055.1"/>
    <property type="molecule type" value="Genomic_DNA"/>
</dbReference>